<feature type="binding site" evidence="5">
    <location>
        <begin position="233"/>
        <end position="240"/>
    </location>
    <ligand>
        <name>ATP</name>
        <dbReference type="ChEBI" id="CHEBI:30616"/>
    </ligand>
</feature>
<dbReference type="PANTHER" id="PTHR11070">
    <property type="entry name" value="UVRD / RECB / PCRA DNA HELICASE FAMILY MEMBER"/>
    <property type="match status" value="1"/>
</dbReference>
<dbReference type="Pfam" id="PF13538">
    <property type="entry name" value="UvrD_C_2"/>
    <property type="match status" value="1"/>
</dbReference>
<dbReference type="InterPro" id="IPR000212">
    <property type="entry name" value="DNA_helicase_UvrD/REP"/>
</dbReference>
<gene>
    <name evidence="7" type="primary">helD</name>
    <name evidence="7" type="ORF">ACFQ3N_04870</name>
</gene>
<dbReference type="SUPFAM" id="SSF52540">
    <property type="entry name" value="P-loop containing nucleoside triphosphate hydrolases"/>
    <property type="match status" value="1"/>
</dbReference>
<dbReference type="PROSITE" id="PS51198">
    <property type="entry name" value="UVRD_HELICASE_ATP_BIND"/>
    <property type="match status" value="1"/>
</dbReference>
<keyword evidence="2 5" id="KW-0378">Hydrolase</keyword>
<dbReference type="Proteomes" id="UP001597040">
    <property type="component" value="Unassembled WGS sequence"/>
</dbReference>
<organism evidence="7 8">
    <name type="scientific">Virgibacillus byunsanensis</name>
    <dbReference type="NCBI Taxonomy" id="570945"/>
    <lineage>
        <taxon>Bacteria</taxon>
        <taxon>Bacillati</taxon>
        <taxon>Bacillota</taxon>
        <taxon>Bacilli</taxon>
        <taxon>Bacillales</taxon>
        <taxon>Bacillaceae</taxon>
        <taxon>Virgibacillus</taxon>
    </lineage>
</organism>
<reference evidence="8" key="1">
    <citation type="journal article" date="2019" name="Int. J. Syst. Evol. Microbiol.">
        <title>The Global Catalogue of Microorganisms (GCM) 10K type strain sequencing project: providing services to taxonomists for standard genome sequencing and annotation.</title>
        <authorList>
            <consortium name="The Broad Institute Genomics Platform"/>
            <consortium name="The Broad Institute Genome Sequencing Center for Infectious Disease"/>
            <person name="Wu L."/>
            <person name="Ma J."/>
        </authorList>
    </citation>
    <scope>NUCLEOTIDE SEQUENCE [LARGE SCALE GENOMIC DNA]</scope>
    <source>
        <strain evidence="8">CCUG 56754</strain>
    </source>
</reference>
<dbReference type="EMBL" id="JBHTKJ010000011">
    <property type="protein sequence ID" value="MFD1037742.1"/>
    <property type="molecule type" value="Genomic_DNA"/>
</dbReference>
<dbReference type="InterPro" id="IPR048228">
    <property type="entry name" value="HelD_bacillota"/>
</dbReference>
<dbReference type="NCBIfam" id="NF041464">
    <property type="entry name" value="HelD_BACSU"/>
    <property type="match status" value="1"/>
</dbReference>
<keyword evidence="8" id="KW-1185">Reference proteome</keyword>
<evidence type="ECO:0000256" key="4">
    <source>
        <dbReference type="ARBA" id="ARBA00022840"/>
    </source>
</evidence>
<evidence type="ECO:0000313" key="8">
    <source>
        <dbReference type="Proteomes" id="UP001597040"/>
    </source>
</evidence>
<protein>
    <submittedName>
        <fullName evidence="7">RNA polymerase recycling motor HelD</fullName>
    </submittedName>
</protein>
<sequence>MSNEADNLSVEQQRVDHVIKEISKKEEKLYSRATGLKENVIELRKKFWEDVTINLDEPDDVIETEASIKQQAELLSERESVHGKVGEELKTFEKLKNSPYFGRIDFVEDTAKENDQLYIGIKSLMDYEEENFLIYDWRAPISSLYYDYSPGKAIYETIEGKITGEITLKRQFIIREGLIKGMFDTGVTIGDHLLQQALGHNASTTMKSIVATIQKEQNKIIRNERSDLLVVQGVAGSGKTSAALQRIAYLMYRYREELHADNVVLFSPNPLFTSYISNVLPELGETNIRQETFLDYLEKSVGDNLSVESPFKQMEYVLTENGSDTYAIRMKGMHYKSSLDFKDMIDEFSTQLINDGIQFRNITFRKNILISKEQISDYFYSLEKEIATPNKMELVLKWILKEIRTIQKEEKNKDWVMDQVELLDKEAYLKAQYELQRQDEKTGFDDASVEEEYLRSQVVKKYFSSIKKRVKRFEFVHVLATYRRFFTDWNPQTTPEYWKEICDQTASDLSRKYLTWEDATPYLYFKGTLLGDDRADRSVRHLIIDEAQDYSAFQFAYIQHLFPYTRMTLLGDVNQAIYTYATEENPLIPETFLGNHERITLSKSYRSTKQIVEFTKYFAPGEEVIEPFNREGSKPRIRRNNKEDLAAELIDSIQSIREKGLQTIAIICKTLQESETIYNLLQDEVTIDLINEETYSYQQGLLVLPIYLAKGIEFDAVIIPDASKQAYFMESDRTLFYTACTRAMHELVMVSGKEPCTFIEEAPKDTYEMN</sequence>
<dbReference type="RefSeq" id="WP_390360089.1">
    <property type="nucleotide sequence ID" value="NZ_JBHTKJ010000011.1"/>
</dbReference>
<evidence type="ECO:0000256" key="3">
    <source>
        <dbReference type="ARBA" id="ARBA00022806"/>
    </source>
</evidence>
<name>A0ABW3LHB7_9BACI</name>
<dbReference type="Gene3D" id="3.40.50.300">
    <property type="entry name" value="P-loop containing nucleotide triphosphate hydrolases"/>
    <property type="match status" value="3"/>
</dbReference>
<evidence type="ECO:0000313" key="7">
    <source>
        <dbReference type="EMBL" id="MFD1037742.1"/>
    </source>
</evidence>
<dbReference type="Pfam" id="PF00580">
    <property type="entry name" value="UvrD-helicase"/>
    <property type="match status" value="1"/>
</dbReference>
<accession>A0ABW3LHB7</accession>
<keyword evidence="3 5" id="KW-0347">Helicase</keyword>
<evidence type="ECO:0000259" key="6">
    <source>
        <dbReference type="PROSITE" id="PS51198"/>
    </source>
</evidence>
<keyword evidence="4 5" id="KW-0067">ATP-binding</keyword>
<proteinExistence type="predicted"/>
<dbReference type="PANTHER" id="PTHR11070:SF17">
    <property type="entry name" value="DNA HELICASE IV"/>
    <property type="match status" value="1"/>
</dbReference>
<evidence type="ECO:0000256" key="1">
    <source>
        <dbReference type="ARBA" id="ARBA00022741"/>
    </source>
</evidence>
<evidence type="ECO:0000256" key="5">
    <source>
        <dbReference type="PROSITE-ProRule" id="PRU00560"/>
    </source>
</evidence>
<comment type="caution">
    <text evidence="7">The sequence shown here is derived from an EMBL/GenBank/DDBJ whole genome shotgun (WGS) entry which is preliminary data.</text>
</comment>
<dbReference type="InterPro" id="IPR027417">
    <property type="entry name" value="P-loop_NTPase"/>
</dbReference>
<dbReference type="InterPro" id="IPR014016">
    <property type="entry name" value="UvrD-like_ATP-bd"/>
</dbReference>
<evidence type="ECO:0000256" key="2">
    <source>
        <dbReference type="ARBA" id="ARBA00022801"/>
    </source>
</evidence>
<keyword evidence="1 5" id="KW-0547">Nucleotide-binding</keyword>
<feature type="domain" description="UvrD-like helicase ATP-binding" evidence="6">
    <location>
        <begin position="212"/>
        <end position="608"/>
    </location>
</feature>
<dbReference type="InterPro" id="IPR027785">
    <property type="entry name" value="UvrD-like_helicase_C"/>
</dbReference>